<comment type="subcellular location">
    <subcellularLocation>
        <location evidence="1">Membrane</location>
        <topology evidence="1">Multi-pass membrane protein</topology>
    </subcellularLocation>
</comment>
<proteinExistence type="predicted"/>
<dbReference type="AlphaFoldDB" id="A0A1G6HW28"/>
<dbReference type="OrthoDB" id="384481at2"/>
<dbReference type="Proteomes" id="UP000199452">
    <property type="component" value="Unassembled WGS sequence"/>
</dbReference>
<dbReference type="CDD" id="cd18180">
    <property type="entry name" value="ATP-synt_Vo_Ao_c_NTPK_rpt2"/>
    <property type="match status" value="1"/>
</dbReference>
<dbReference type="Gene3D" id="1.20.120.610">
    <property type="entry name" value="lithium bound rotor ring of v- atpase"/>
    <property type="match status" value="1"/>
</dbReference>
<dbReference type="Pfam" id="PF00137">
    <property type="entry name" value="ATP-synt_C"/>
    <property type="match status" value="2"/>
</dbReference>
<dbReference type="InterPro" id="IPR002379">
    <property type="entry name" value="ATPase_proteolipid_c-like_dom"/>
</dbReference>
<dbReference type="InterPro" id="IPR035921">
    <property type="entry name" value="F/V-ATP_Csub_sf"/>
</dbReference>
<keyword evidence="8" id="KW-1185">Reference proteome</keyword>
<dbReference type="CDD" id="cd18179">
    <property type="entry name" value="ATP-synt_Vo_Ao_c_NTPK_rpt1"/>
    <property type="match status" value="1"/>
</dbReference>
<feature type="domain" description="V-ATPase proteolipid subunit C-like" evidence="6">
    <location>
        <begin position="90"/>
        <end position="149"/>
    </location>
</feature>
<evidence type="ECO:0000256" key="2">
    <source>
        <dbReference type="ARBA" id="ARBA00022692"/>
    </source>
</evidence>
<name>A0A1G6HW28_9BACT</name>
<evidence type="ECO:0000256" key="5">
    <source>
        <dbReference type="SAM" id="Phobius"/>
    </source>
</evidence>
<gene>
    <name evidence="7" type="ORF">SAMN05216323_101355</name>
</gene>
<dbReference type="RefSeq" id="WP_092436634.1">
    <property type="nucleotide sequence ID" value="NZ_FMYP01000013.1"/>
</dbReference>
<keyword evidence="4 5" id="KW-0472">Membrane</keyword>
<keyword evidence="2 5" id="KW-0812">Transmembrane</keyword>
<feature type="transmembrane region" description="Helical" evidence="5">
    <location>
        <begin position="124"/>
        <end position="149"/>
    </location>
</feature>
<reference evidence="7 8" key="1">
    <citation type="submission" date="2016-09" db="EMBL/GenBank/DDBJ databases">
        <authorList>
            <person name="Capua I."/>
            <person name="De Benedictis P."/>
            <person name="Joannis T."/>
            <person name="Lombin L.H."/>
            <person name="Cattoli G."/>
        </authorList>
    </citation>
    <scope>NUCLEOTIDE SEQUENCE [LARGE SCALE GENOMIC DNA]</scope>
    <source>
        <strain evidence="7 8">A7P-90m</strain>
    </source>
</reference>
<feature type="domain" description="V-ATPase proteolipid subunit C-like" evidence="6">
    <location>
        <begin position="14"/>
        <end position="72"/>
    </location>
</feature>
<evidence type="ECO:0000313" key="8">
    <source>
        <dbReference type="Proteomes" id="UP000199452"/>
    </source>
</evidence>
<evidence type="ECO:0000259" key="6">
    <source>
        <dbReference type="Pfam" id="PF00137"/>
    </source>
</evidence>
<feature type="transmembrane region" description="Helical" evidence="5">
    <location>
        <begin position="6"/>
        <end position="31"/>
    </location>
</feature>
<evidence type="ECO:0000256" key="3">
    <source>
        <dbReference type="ARBA" id="ARBA00022989"/>
    </source>
</evidence>
<dbReference type="GO" id="GO:0015078">
    <property type="term" value="F:proton transmembrane transporter activity"/>
    <property type="evidence" value="ECO:0007669"/>
    <property type="project" value="InterPro"/>
</dbReference>
<protein>
    <submittedName>
        <fullName evidence="7">V/A-type H+-transporting ATPase subunit K</fullName>
    </submittedName>
</protein>
<dbReference type="GO" id="GO:0033177">
    <property type="term" value="C:proton-transporting two-sector ATPase complex, proton-transporting domain"/>
    <property type="evidence" value="ECO:0007669"/>
    <property type="project" value="InterPro"/>
</dbReference>
<dbReference type="EMBL" id="FMYP01000013">
    <property type="protein sequence ID" value="SDB98517.1"/>
    <property type="molecule type" value="Genomic_DNA"/>
</dbReference>
<evidence type="ECO:0000313" key="7">
    <source>
        <dbReference type="EMBL" id="SDB98517.1"/>
    </source>
</evidence>
<evidence type="ECO:0000256" key="1">
    <source>
        <dbReference type="ARBA" id="ARBA00004141"/>
    </source>
</evidence>
<evidence type="ECO:0000256" key="4">
    <source>
        <dbReference type="ARBA" id="ARBA00023136"/>
    </source>
</evidence>
<feature type="transmembrane region" description="Helical" evidence="5">
    <location>
        <begin position="84"/>
        <end position="104"/>
    </location>
</feature>
<dbReference type="SUPFAM" id="SSF81333">
    <property type="entry name" value="F1F0 ATP synthase subunit C"/>
    <property type="match status" value="2"/>
</dbReference>
<dbReference type="STRING" id="1640674.SAMN05216323_101355"/>
<organism evidence="7 8">
    <name type="scientific">Williamwhitmania taraxaci</name>
    <dbReference type="NCBI Taxonomy" id="1640674"/>
    <lineage>
        <taxon>Bacteria</taxon>
        <taxon>Pseudomonadati</taxon>
        <taxon>Bacteroidota</taxon>
        <taxon>Bacteroidia</taxon>
        <taxon>Bacteroidales</taxon>
        <taxon>Williamwhitmaniaceae</taxon>
        <taxon>Williamwhitmania</taxon>
    </lineage>
</organism>
<sequence length="155" mass="15636">MEPISSSPIIIAYIGIAIMVILSGVGSALGVTITGNASLGALKKDASAFGNFLVLSALPGTQGLYGFTGYFMLKVYLVPTITMFQAVAIVGAGLVMGVVALVSAVRQGQVCANGITAIGNGHKVFGNTLILAVFPELYAIIALAAVFLIGTSLGA</sequence>
<feature type="transmembrane region" description="Helical" evidence="5">
    <location>
        <begin position="52"/>
        <end position="72"/>
    </location>
</feature>
<accession>A0A1G6HW28</accession>
<keyword evidence="3 5" id="KW-1133">Transmembrane helix</keyword>